<comment type="caution">
    <text evidence="2">The sequence shown here is derived from an EMBL/GenBank/DDBJ whole genome shotgun (WGS) entry which is preliminary data.</text>
</comment>
<feature type="domain" description="GGDEF" evidence="1">
    <location>
        <begin position="66"/>
        <end position="203"/>
    </location>
</feature>
<dbReference type="PANTHER" id="PTHR45138">
    <property type="entry name" value="REGULATORY COMPONENTS OF SENSORY TRANSDUCTION SYSTEM"/>
    <property type="match status" value="1"/>
</dbReference>
<dbReference type="InterPro" id="IPR000160">
    <property type="entry name" value="GGDEF_dom"/>
</dbReference>
<dbReference type="NCBIfam" id="TIGR00254">
    <property type="entry name" value="GGDEF"/>
    <property type="match status" value="1"/>
</dbReference>
<proteinExistence type="predicted"/>
<reference evidence="2 3" key="1">
    <citation type="submission" date="2021-03" db="EMBL/GenBank/DDBJ databases">
        <title>Genomic Encyclopedia of Type Strains, Phase IV (KMG-IV): sequencing the most valuable type-strain genomes for metagenomic binning, comparative biology and taxonomic classification.</title>
        <authorList>
            <person name="Goeker M."/>
        </authorList>
    </citation>
    <scope>NUCLEOTIDE SEQUENCE [LARGE SCALE GENOMIC DNA]</scope>
    <source>
        <strain evidence="2 3">DSM 28783</strain>
    </source>
</reference>
<dbReference type="SUPFAM" id="SSF55073">
    <property type="entry name" value="Nucleotide cyclase"/>
    <property type="match status" value="1"/>
</dbReference>
<dbReference type="Gene3D" id="3.30.70.270">
    <property type="match status" value="1"/>
</dbReference>
<dbReference type="RefSeq" id="WP_209702367.1">
    <property type="nucleotide sequence ID" value="NZ_JAGGLM010000011.1"/>
</dbReference>
<dbReference type="SMART" id="SM00267">
    <property type="entry name" value="GGDEF"/>
    <property type="match status" value="1"/>
</dbReference>
<keyword evidence="3" id="KW-1185">Reference proteome</keyword>
<dbReference type="Pfam" id="PF00990">
    <property type="entry name" value="GGDEF"/>
    <property type="match status" value="1"/>
</dbReference>
<organism evidence="2 3">
    <name type="scientific">Clostridium algifaecis</name>
    <dbReference type="NCBI Taxonomy" id="1472040"/>
    <lineage>
        <taxon>Bacteria</taxon>
        <taxon>Bacillati</taxon>
        <taxon>Bacillota</taxon>
        <taxon>Clostridia</taxon>
        <taxon>Eubacteriales</taxon>
        <taxon>Clostridiaceae</taxon>
        <taxon>Clostridium</taxon>
    </lineage>
</organism>
<evidence type="ECO:0000313" key="2">
    <source>
        <dbReference type="EMBL" id="MBP2033217.1"/>
    </source>
</evidence>
<dbReference type="EMBL" id="JAGGLM010000011">
    <property type="protein sequence ID" value="MBP2033217.1"/>
    <property type="molecule type" value="Genomic_DNA"/>
</dbReference>
<dbReference type="InterPro" id="IPR050469">
    <property type="entry name" value="Diguanylate_Cyclase"/>
</dbReference>
<gene>
    <name evidence="2" type="ORF">J2Z42_001904</name>
</gene>
<evidence type="ECO:0000259" key="1">
    <source>
        <dbReference type="PROSITE" id="PS50887"/>
    </source>
</evidence>
<dbReference type="PANTHER" id="PTHR45138:SF23">
    <property type="entry name" value="SIGNALING PROTEIN"/>
    <property type="match status" value="1"/>
</dbReference>
<dbReference type="InterPro" id="IPR029787">
    <property type="entry name" value="Nucleotide_cyclase"/>
</dbReference>
<sequence length="205" mass="23985">MDYENMDKKILIKILRHKDDILKRLCLEKEKLNYYASTDAMTGVLNRRSGLKLLDKELNLSKINDRDIVVCFVDIDRLKIINDTLGHGEGDKLLINTSKILKESIRKTDFVIRMGGDEFLVVFPGTTMKEVNKIWYRICVKIEEINKNSDKYSLSLSYGFYEYKKEGKSEMTVSDLIKKADFEMYKKKLNKKEGFDDKCINNINK</sequence>
<dbReference type="CDD" id="cd01949">
    <property type="entry name" value="GGDEF"/>
    <property type="match status" value="1"/>
</dbReference>
<protein>
    <submittedName>
        <fullName evidence="2">Diguanylate cyclase (GGDEF)-like protein</fullName>
    </submittedName>
</protein>
<evidence type="ECO:0000313" key="3">
    <source>
        <dbReference type="Proteomes" id="UP001519307"/>
    </source>
</evidence>
<accession>A0ABS4KT63</accession>
<name>A0ABS4KT63_9CLOT</name>
<dbReference type="InterPro" id="IPR043128">
    <property type="entry name" value="Rev_trsase/Diguanyl_cyclase"/>
</dbReference>
<dbReference type="Proteomes" id="UP001519307">
    <property type="component" value="Unassembled WGS sequence"/>
</dbReference>
<dbReference type="PROSITE" id="PS50887">
    <property type="entry name" value="GGDEF"/>
    <property type="match status" value="1"/>
</dbReference>